<comment type="caution">
    <text evidence="2">The sequence shown here is derived from an EMBL/GenBank/DDBJ whole genome shotgun (WGS) entry which is preliminary data.</text>
</comment>
<dbReference type="AlphaFoldDB" id="F9RXY7"/>
<dbReference type="EMBL" id="AFWF01000028">
    <property type="protein sequence ID" value="EGU47136.1"/>
    <property type="molecule type" value="Genomic_DNA"/>
</dbReference>
<proteinExistence type="predicted"/>
<keyword evidence="3" id="KW-1185">Reference proteome</keyword>
<name>F9RXY7_9VIBR</name>
<evidence type="ECO:0000313" key="2">
    <source>
        <dbReference type="EMBL" id="EGU47136.1"/>
    </source>
</evidence>
<sequence>MIQMNDVNKKSTAERLITLLLGATLILGLVGLFSDFVPIKPVQILGGGVAVVLLALTIIYGRKMSILKPRLKNRYLKVIESLFGGCLLLMLYWVSISYAIPSIYTQFVGSPHERVEIVEPFHLPASKECDYKIESDYIKSTARGFICITQAWYELDETNYLLYGYQSELGFYIRGVVPLKDLHRVSKVAGH</sequence>
<feature type="transmembrane region" description="Helical" evidence="1">
    <location>
        <begin position="42"/>
        <end position="61"/>
    </location>
</feature>
<keyword evidence="1" id="KW-0812">Transmembrane</keyword>
<gene>
    <name evidence="2" type="ORF">VII00023_00740</name>
</gene>
<feature type="transmembrane region" description="Helical" evidence="1">
    <location>
        <begin position="82"/>
        <end position="104"/>
    </location>
</feature>
<keyword evidence="1" id="KW-1133">Transmembrane helix</keyword>
<feature type="transmembrane region" description="Helical" evidence="1">
    <location>
        <begin position="16"/>
        <end position="36"/>
    </location>
</feature>
<keyword evidence="1" id="KW-0472">Membrane</keyword>
<evidence type="ECO:0000256" key="1">
    <source>
        <dbReference type="SAM" id="Phobius"/>
    </source>
</evidence>
<evidence type="ECO:0000313" key="3">
    <source>
        <dbReference type="Proteomes" id="UP000004605"/>
    </source>
</evidence>
<reference evidence="2 3" key="1">
    <citation type="journal article" date="2012" name="Int. J. Syst. Evol. Microbiol.">
        <title>Vibrio caribbeanicus sp. nov., isolated from the marine sponge Scleritoderma cyanea.</title>
        <authorList>
            <person name="Hoffmann M."/>
            <person name="Monday S.R."/>
            <person name="Allard M.W."/>
            <person name="Strain E.A."/>
            <person name="Whittaker P."/>
            <person name="Naum M."/>
            <person name="McCarthy P.J."/>
            <person name="Lopez J.V."/>
            <person name="Fischer M."/>
            <person name="Brown E.W."/>
        </authorList>
    </citation>
    <scope>NUCLEOTIDE SEQUENCE [LARGE SCALE GENOMIC DNA]</scope>
    <source>
        <strain evidence="2 3">ATCC 700023</strain>
    </source>
</reference>
<dbReference type="Proteomes" id="UP000004605">
    <property type="component" value="Unassembled WGS sequence"/>
</dbReference>
<organism evidence="2 3">
    <name type="scientific">Vibrio ichthyoenteri ATCC 700023</name>
    <dbReference type="NCBI Taxonomy" id="870968"/>
    <lineage>
        <taxon>Bacteria</taxon>
        <taxon>Pseudomonadati</taxon>
        <taxon>Pseudomonadota</taxon>
        <taxon>Gammaproteobacteria</taxon>
        <taxon>Vibrionales</taxon>
        <taxon>Vibrionaceae</taxon>
        <taxon>Vibrio</taxon>
    </lineage>
</organism>
<accession>F9RXY7</accession>
<protein>
    <submittedName>
        <fullName evidence="2">Uncharacterized protein</fullName>
    </submittedName>
</protein>